<dbReference type="EMBL" id="CAJVPW010016960">
    <property type="protein sequence ID" value="CAG8673805.1"/>
    <property type="molecule type" value="Genomic_DNA"/>
</dbReference>
<evidence type="ECO:0000313" key="1">
    <source>
        <dbReference type="EMBL" id="CAG8673805.1"/>
    </source>
</evidence>
<reference evidence="1" key="1">
    <citation type="submission" date="2021-06" db="EMBL/GenBank/DDBJ databases">
        <authorList>
            <person name="Kallberg Y."/>
            <person name="Tangrot J."/>
            <person name="Rosling A."/>
        </authorList>
    </citation>
    <scope>NUCLEOTIDE SEQUENCE</scope>
    <source>
        <strain evidence="1">28 12/20/2015</strain>
    </source>
</reference>
<evidence type="ECO:0000313" key="2">
    <source>
        <dbReference type="Proteomes" id="UP000789366"/>
    </source>
</evidence>
<accession>A0ACA9NUP6</accession>
<keyword evidence="2" id="KW-1185">Reference proteome</keyword>
<sequence>LQELAKQELKVSGNCKALLSHEFRYARETGSSVFPELLNKLDANKYKLIFVPVNQGANYEYVKPLVKDLLVAKEVPENELEQHLIIQNDIPQGNDYDCGIYLLTFTKLLIQYSDLLPKMDLSEIDSQKEREYWQNKEINPSGYLESDKNSVGEQYQNFLKERKTKKIDIELEQRILQSVSDFEKWIGQGFSHEASTWIQNRIKEEEAKGLSIEQVKKQ</sequence>
<name>A0ACA9NUP6_9GLOM</name>
<organism evidence="1 2">
    <name type="scientific">Cetraspora pellucida</name>
    <dbReference type="NCBI Taxonomy" id="1433469"/>
    <lineage>
        <taxon>Eukaryota</taxon>
        <taxon>Fungi</taxon>
        <taxon>Fungi incertae sedis</taxon>
        <taxon>Mucoromycota</taxon>
        <taxon>Glomeromycotina</taxon>
        <taxon>Glomeromycetes</taxon>
        <taxon>Diversisporales</taxon>
        <taxon>Gigasporaceae</taxon>
        <taxon>Cetraspora</taxon>
    </lineage>
</organism>
<dbReference type="Proteomes" id="UP000789366">
    <property type="component" value="Unassembled WGS sequence"/>
</dbReference>
<proteinExistence type="predicted"/>
<feature type="non-terminal residue" evidence="1">
    <location>
        <position position="1"/>
    </location>
</feature>
<comment type="caution">
    <text evidence="1">The sequence shown here is derived from an EMBL/GenBank/DDBJ whole genome shotgun (WGS) entry which is preliminary data.</text>
</comment>
<gene>
    <name evidence="1" type="ORF">SPELUC_LOCUS9803</name>
</gene>
<protein>
    <submittedName>
        <fullName evidence="1">17508_t:CDS:1</fullName>
    </submittedName>
</protein>